<dbReference type="EMBL" id="REFH01000007">
    <property type="protein sequence ID" value="RMA77751.1"/>
    <property type="molecule type" value="Genomic_DNA"/>
</dbReference>
<sequence>MKIFISHASANKEYGDLFVELLRGIGLNEHEIVYTSNVAYGIPIGQNIFSWLKSQIIKKPFVLYLLSKEYYSSVACLNEMGAAWIVENEHAVIFKSNFDVNSKEFQNGALDPRKIGFRINDEDRLLSFIHQLGSNFTISKNSVIINQRLKYFLSQIKLLEIEDKSNNESFGVLETPNGVKTKQNIENENDSIFKPQIIEKKIDEVRSGIYPKFVDEIIAGKLKDEELILLSYIIETSKVKLMTGWQEENELRSIKEWERTNKINKTLYNNYGAVIRRFDLRGYTEVSAVTSGGNPKEVKLKDDIESNILDLPKVILDLLDDVLNKYKVSEAQKENDVLPF</sequence>
<keyword evidence="2" id="KW-1185">Reference proteome</keyword>
<reference evidence="1 2" key="1">
    <citation type="submission" date="2018-10" db="EMBL/GenBank/DDBJ databases">
        <title>Genomic Encyclopedia of Archaeal and Bacterial Type Strains, Phase II (KMG-II): from individual species to whole genera.</title>
        <authorList>
            <person name="Goeker M."/>
        </authorList>
    </citation>
    <scope>NUCLEOTIDE SEQUENCE [LARGE SCALE GENOMIC DNA]</scope>
    <source>
        <strain evidence="1 2">DSM 19727</strain>
    </source>
</reference>
<proteinExistence type="predicted"/>
<dbReference type="SUPFAM" id="SSF52200">
    <property type="entry name" value="Toll/Interleukin receptor TIR domain"/>
    <property type="match status" value="1"/>
</dbReference>
<evidence type="ECO:0000313" key="1">
    <source>
        <dbReference type="EMBL" id="RMA77751.1"/>
    </source>
</evidence>
<comment type="caution">
    <text evidence="1">The sequence shown here is derived from an EMBL/GenBank/DDBJ whole genome shotgun (WGS) entry which is preliminary data.</text>
</comment>
<dbReference type="AlphaFoldDB" id="A0A3L9ZXZ1"/>
<protein>
    <submittedName>
        <fullName evidence="1">TIR domain-containing protein</fullName>
    </submittedName>
</protein>
<dbReference type="Proteomes" id="UP000280368">
    <property type="component" value="Unassembled WGS sequence"/>
</dbReference>
<organism evidence="1 2">
    <name type="scientific">Flavobacterium weaverense</name>
    <dbReference type="NCBI Taxonomy" id="271156"/>
    <lineage>
        <taxon>Bacteria</taxon>
        <taxon>Pseudomonadati</taxon>
        <taxon>Bacteroidota</taxon>
        <taxon>Flavobacteriia</taxon>
        <taxon>Flavobacteriales</taxon>
        <taxon>Flavobacteriaceae</taxon>
        <taxon>Flavobacterium</taxon>
    </lineage>
</organism>
<evidence type="ECO:0000313" key="2">
    <source>
        <dbReference type="Proteomes" id="UP000280368"/>
    </source>
</evidence>
<dbReference type="Gene3D" id="3.40.50.10140">
    <property type="entry name" value="Toll/interleukin-1 receptor homology (TIR) domain"/>
    <property type="match status" value="1"/>
</dbReference>
<accession>A0A3L9ZXZ1</accession>
<gene>
    <name evidence="1" type="ORF">BC961_0096</name>
</gene>
<dbReference type="OrthoDB" id="4772211at2"/>
<name>A0A3L9ZXZ1_9FLAO</name>
<dbReference type="InterPro" id="IPR035897">
    <property type="entry name" value="Toll_tir_struct_dom_sf"/>
</dbReference>
<dbReference type="RefSeq" id="WP_121923895.1">
    <property type="nucleotide sequence ID" value="NZ_CBCSGA010000002.1"/>
</dbReference>